<proteinExistence type="predicted"/>
<dbReference type="InterPro" id="IPR005624">
    <property type="entry name" value="PduO/GlcC-like"/>
</dbReference>
<evidence type="ECO:0000256" key="1">
    <source>
        <dbReference type="SAM" id="MobiDB-lite"/>
    </source>
</evidence>
<evidence type="ECO:0000313" key="4">
    <source>
        <dbReference type="Proteomes" id="UP000646365"/>
    </source>
</evidence>
<dbReference type="PANTHER" id="PTHR34309">
    <property type="entry name" value="SLR1406 PROTEIN"/>
    <property type="match status" value="1"/>
</dbReference>
<dbReference type="Gene3D" id="3.30.450.150">
    <property type="entry name" value="Haem-degrading domain"/>
    <property type="match status" value="1"/>
</dbReference>
<dbReference type="InterPro" id="IPR038084">
    <property type="entry name" value="PduO/GlcC-like_sf"/>
</dbReference>
<name>A0A8J2YRF5_9PROT</name>
<comment type="caution">
    <text evidence="3">The sequence shown here is derived from an EMBL/GenBank/DDBJ whole genome shotgun (WGS) entry which is preliminary data.</text>
</comment>
<protein>
    <recommendedName>
        <fullName evidence="5">Heme-binding protein</fullName>
    </recommendedName>
</protein>
<feature type="region of interest" description="Disordered" evidence="1">
    <location>
        <begin position="143"/>
        <end position="167"/>
    </location>
</feature>
<keyword evidence="2" id="KW-0732">Signal</keyword>
<keyword evidence="4" id="KW-1185">Reference proteome</keyword>
<dbReference type="EMBL" id="BMJQ01000003">
    <property type="protein sequence ID" value="GGF09583.1"/>
    <property type="molecule type" value="Genomic_DNA"/>
</dbReference>
<feature type="signal peptide" evidence="2">
    <location>
        <begin position="1"/>
        <end position="26"/>
    </location>
</feature>
<gene>
    <name evidence="3" type="ORF">GCM10011611_13830</name>
</gene>
<dbReference type="Proteomes" id="UP000646365">
    <property type="component" value="Unassembled WGS sequence"/>
</dbReference>
<sequence length="167" mass="17194">MPSSIPRFGLALIVAAVGLSAGAAHAELQTQKVLSAEAANLIAVTAVEACKDKGFHVSAAVVDRDGETIALLRGDGAGPHTVENARRKAYTANTFRIDTTSYAKRYADNEPLVHQQVTLPNVIAIAGGLPIKVGDEVIGGAGVSGSPGNNDEPCVQAGLDKAKDLLR</sequence>
<dbReference type="AlphaFoldDB" id="A0A8J2YRF5"/>
<evidence type="ECO:0000256" key="2">
    <source>
        <dbReference type="SAM" id="SignalP"/>
    </source>
</evidence>
<dbReference type="InterPro" id="IPR052517">
    <property type="entry name" value="GlcG_carb_metab_protein"/>
</dbReference>
<feature type="chain" id="PRO_5035185481" description="Heme-binding protein" evidence="2">
    <location>
        <begin position="27"/>
        <end position="167"/>
    </location>
</feature>
<dbReference type="PANTHER" id="PTHR34309:SF10">
    <property type="entry name" value="SLR1406 PROTEIN"/>
    <property type="match status" value="1"/>
</dbReference>
<reference evidence="3" key="1">
    <citation type="journal article" date="2014" name="Int. J. Syst. Evol. Microbiol.">
        <title>Complete genome sequence of Corynebacterium casei LMG S-19264T (=DSM 44701T), isolated from a smear-ripened cheese.</title>
        <authorList>
            <consortium name="US DOE Joint Genome Institute (JGI-PGF)"/>
            <person name="Walter F."/>
            <person name="Albersmeier A."/>
            <person name="Kalinowski J."/>
            <person name="Ruckert C."/>
        </authorList>
    </citation>
    <scope>NUCLEOTIDE SEQUENCE</scope>
    <source>
        <strain evidence="3">CGMCC 1.15725</strain>
    </source>
</reference>
<dbReference type="RefSeq" id="WP_189043942.1">
    <property type="nucleotide sequence ID" value="NZ_BMJQ01000003.1"/>
</dbReference>
<organism evidence="3 4">
    <name type="scientific">Aliidongia dinghuensis</name>
    <dbReference type="NCBI Taxonomy" id="1867774"/>
    <lineage>
        <taxon>Bacteria</taxon>
        <taxon>Pseudomonadati</taxon>
        <taxon>Pseudomonadota</taxon>
        <taxon>Alphaproteobacteria</taxon>
        <taxon>Rhodospirillales</taxon>
        <taxon>Dongiaceae</taxon>
        <taxon>Aliidongia</taxon>
    </lineage>
</organism>
<dbReference type="SUPFAM" id="SSF143744">
    <property type="entry name" value="GlcG-like"/>
    <property type="match status" value="1"/>
</dbReference>
<evidence type="ECO:0008006" key="5">
    <source>
        <dbReference type="Google" id="ProtNLM"/>
    </source>
</evidence>
<dbReference type="Pfam" id="PF03928">
    <property type="entry name" value="HbpS-like"/>
    <property type="match status" value="1"/>
</dbReference>
<accession>A0A8J2YRF5</accession>
<evidence type="ECO:0000313" key="3">
    <source>
        <dbReference type="EMBL" id="GGF09583.1"/>
    </source>
</evidence>
<reference evidence="3" key="2">
    <citation type="submission" date="2020-09" db="EMBL/GenBank/DDBJ databases">
        <authorList>
            <person name="Sun Q."/>
            <person name="Zhou Y."/>
        </authorList>
    </citation>
    <scope>NUCLEOTIDE SEQUENCE</scope>
    <source>
        <strain evidence="3">CGMCC 1.15725</strain>
    </source>
</reference>